<feature type="disulfide bond" evidence="1">
    <location>
        <begin position="1317"/>
        <end position="1330"/>
    </location>
</feature>
<feature type="disulfide bond" evidence="1">
    <location>
        <begin position="846"/>
        <end position="864"/>
    </location>
</feature>
<keyword evidence="2" id="KW-0812">Transmembrane</keyword>
<protein>
    <submittedName>
        <fullName evidence="5">Tumor necrosis factor receptor superfamily member 16</fullName>
    </submittedName>
</protein>
<dbReference type="PANTHER" id="PTHR46605">
    <property type="entry name" value="TUMOR NECROSIS FACTOR RECEPTOR"/>
    <property type="match status" value="1"/>
</dbReference>
<feature type="repeat" description="TNFR-Cys" evidence="1">
    <location>
        <begin position="682"/>
        <end position="722"/>
    </location>
</feature>
<dbReference type="PROSITE" id="PS00652">
    <property type="entry name" value="TNFR_NGFR_1"/>
    <property type="match status" value="5"/>
</dbReference>
<feature type="repeat" description="TNFR-Cys" evidence="1">
    <location>
        <begin position="1298"/>
        <end position="1338"/>
    </location>
</feature>
<dbReference type="GO" id="GO:0015026">
    <property type="term" value="F:coreceptor activity"/>
    <property type="evidence" value="ECO:0007669"/>
    <property type="project" value="TreeGrafter"/>
</dbReference>
<keyword evidence="1" id="KW-1015">Disulfide bond</keyword>
<feature type="repeat" description="TNFR-Cys" evidence="1">
    <location>
        <begin position="259"/>
        <end position="302"/>
    </location>
</feature>
<feature type="domain" description="TNFR-Cys" evidence="4">
    <location>
        <begin position="217"/>
        <end position="257"/>
    </location>
</feature>
<dbReference type="Pfam" id="PF00020">
    <property type="entry name" value="TNFR_c6"/>
    <property type="match status" value="2"/>
</dbReference>
<dbReference type="InterPro" id="IPR000906">
    <property type="entry name" value="ZU5_dom"/>
</dbReference>
<dbReference type="InterPro" id="IPR052302">
    <property type="entry name" value="Neurotrophin_rcpt-DD"/>
</dbReference>
<dbReference type="Gene3D" id="2.10.50.10">
    <property type="entry name" value="Tumor Necrosis Factor Receptor, subunit A, domain 2"/>
    <property type="match status" value="5"/>
</dbReference>
<keyword evidence="2" id="KW-1133">Transmembrane helix</keyword>
<feature type="domain" description="TNFR-Cys" evidence="4">
    <location>
        <begin position="1298"/>
        <end position="1338"/>
    </location>
</feature>
<reference evidence="5" key="2">
    <citation type="journal article" date="2023" name="Science">
        <title>Genomic signatures of disease resistance in endangered staghorn corals.</title>
        <authorList>
            <person name="Vollmer S.V."/>
            <person name="Selwyn J.D."/>
            <person name="Despard B.A."/>
            <person name="Roesel C.L."/>
        </authorList>
    </citation>
    <scope>NUCLEOTIDE SEQUENCE</scope>
    <source>
        <strain evidence="5">K2</strain>
    </source>
</reference>
<dbReference type="InterPro" id="IPR001368">
    <property type="entry name" value="TNFR/NGFR_Cys_rich_reg"/>
</dbReference>
<dbReference type="Pfam" id="PF00791">
    <property type="entry name" value="ZU5"/>
    <property type="match status" value="2"/>
</dbReference>
<comment type="caution">
    <text evidence="1">Lacks conserved residue(s) required for the propagation of feature annotation.</text>
</comment>
<feature type="domain" description="TNFR-Cys" evidence="4">
    <location>
        <begin position="682"/>
        <end position="722"/>
    </location>
</feature>
<keyword evidence="3" id="KW-0732">Signal</keyword>
<gene>
    <name evidence="5" type="ORF">P5673_025301</name>
</gene>
<feature type="chain" id="PRO_5042157487" evidence="3">
    <location>
        <begin position="20"/>
        <end position="1491"/>
    </location>
</feature>
<feature type="disulfide bond" evidence="1">
    <location>
        <begin position="704"/>
        <end position="722"/>
    </location>
</feature>
<keyword evidence="6" id="KW-1185">Reference proteome</keyword>
<evidence type="ECO:0000256" key="2">
    <source>
        <dbReference type="SAM" id="Phobius"/>
    </source>
</evidence>
<feature type="disulfide bond" evidence="1">
    <location>
        <begin position="825"/>
        <end position="840"/>
    </location>
</feature>
<feature type="disulfide bond" evidence="1">
    <location>
        <begin position="236"/>
        <end position="249"/>
    </location>
</feature>
<dbReference type="GO" id="GO:0005886">
    <property type="term" value="C:plasma membrane"/>
    <property type="evidence" value="ECO:0007669"/>
    <property type="project" value="TreeGrafter"/>
</dbReference>
<dbReference type="GO" id="GO:0005035">
    <property type="term" value="F:death receptor activity"/>
    <property type="evidence" value="ECO:0007669"/>
    <property type="project" value="TreeGrafter"/>
</dbReference>
<feature type="disulfide bond" evidence="1">
    <location>
        <begin position="701"/>
        <end position="714"/>
    </location>
</feature>
<dbReference type="PANTHER" id="PTHR46605:SF2">
    <property type="entry name" value="TNFR-CYS DOMAIN-CONTAINING PROTEIN"/>
    <property type="match status" value="1"/>
</dbReference>
<sequence>MAFLLEYVLLGLSFPLVFAFSQAETGTCKYDEYSIKSESGNLTCLACRKCLAGFGLFPQCGTEIKDNETRNECEPCVLGKTYSAHEDISSCKPCGSCADHQTIVKNCTLYSDSQCKDTCSKGFYFEDLTGECKPCSWCCSDGSNKVRSGCKDMPFYKQCDVNTAKNCKPKCQNDQYVVPGSKGGGHCQDCKACRPGTSPFPECGSVVENVNNTRCRVCIEGQTFSDNYGKSPCKPCTRCSFRQREILPCSLERDRVCSYCKRGFYRDDNSNECKRCSACCNNHRDRVVEKCVEQEMPRNRQCGHANSEEHVCPHSNLIGWLAGALAGGIVIIISAVIYLWWKFCRKVTIVDRLDGSNPFLLSNEEKEICWDEALPFTLLSDEVQLSPVIQFYPPGLKLSNPACVTVPHSALVDSSHGWNIGLKSAVFSDGAVVWHDKMVDRIYADSLSFQTDCLLSYVVVGTPVRNSYHAKKRFYCAVFGGQSKKIMQDEKSRKRMLLSSLHSLHVESAHETDVKVAIKQLSGGWKIASTNPQAISHMSLKQSYKTFPCVKMIFLHDDGGNGEFRCTFELTSDDVAFQICVITSLMEDPSGNYKDSDTYQWNQVVTEQGAYESIDCLRLKWLHIDYLCMAEARTCTYYEYIIESKSGNLTCLTCRSCPAGFGLVPQCGERIKDNEIKNKCEQCVLGKKYSAHEDRSSCNPCGSCADHQTVVKNCTLYSDSQCKDTCSKGFYFEDLTGDCQPCSWCCSDRSNKVRSGCKDMPFYKQCDVNTAKNCKPKCQNDQYVVPGSKGGGHCQDCKVCPPGTSPFPKCGSVVENINNISCRACIEGQTFSDNSGKSPCKPCTRCTIRQKEVLPCNRENDRMCSYCGKGFYSDSNSTNCKLCSVCCNNDEDVRVEQCAKQRMPKKSQCSSVKGSGCGHRRIEDRKPISPVLLRVIVAVGIIVVVAAIILAALCWYRRFCRQVTIVVEESSSLLTSPEQKDVRSEICWDEALCINLLNDDEVQLSPVVEFQPHGSRLSNPVRVRIPHSALVDSSHGWSIGLKSSVLSGGAIVWKDETVDGTQYNEVSFLTNCLFSYVVVGTPARNSDPTKKRFYCVVFGGQGKKIIQDEKSRKRILLSSVHSLHVESVHETDLKVAIKQLSSSWKIASKNPCVISHKSLRQSYQTFPCAEIIFAHDNGQNGQFRCTFELTAGDTTSQICVRTSIGEDPFGSYKDSGMCWPHQMVTGHGVHGATVKIHTPSCGYPIAKTSTCKYNEYTVESESGNLTCLKCHSCPAGSGLVPQCDTIIKASETKNECKPCVLGKTYSAHHDISSCKPCDTCSNHQTVVKTCTLYSDSQCKDTCSKGYYFEDLTGDCQPCTWCCPDGNIKVTSGCKEMPFYKQCDVNTAKICKPKCQNDQYVVPGSKGGGHCKDCEVCPPGTVRFPECGSVVENINNISCREGERPHFKAWHAGILAGGIAVVIILVLFLWCKFCRRGSPGFNFRRFGSPKEN</sequence>
<accession>A0AAD9Q2U0</accession>
<feature type="repeat" description="TNFR-Cys" evidence="1">
    <location>
        <begin position="217"/>
        <end position="257"/>
    </location>
</feature>
<feature type="repeat" description="TNFR-Cys" evidence="1">
    <location>
        <begin position="75"/>
        <end position="115"/>
    </location>
</feature>
<dbReference type="PROSITE" id="PS50050">
    <property type="entry name" value="TNFR_NGFR_2"/>
    <property type="match status" value="7"/>
</dbReference>
<feature type="non-terminal residue" evidence="5">
    <location>
        <position position="1"/>
    </location>
</feature>
<feature type="disulfide bond" evidence="1">
    <location>
        <begin position="1320"/>
        <end position="1338"/>
    </location>
</feature>
<evidence type="ECO:0000256" key="3">
    <source>
        <dbReference type="SAM" id="SignalP"/>
    </source>
</evidence>
<feature type="disulfide bond" evidence="1">
    <location>
        <begin position="239"/>
        <end position="257"/>
    </location>
</feature>
<reference evidence="5" key="1">
    <citation type="journal article" date="2023" name="G3 (Bethesda)">
        <title>Whole genome assembly and annotation of the endangered Caribbean coral Acropora cervicornis.</title>
        <authorList>
            <person name="Selwyn J.D."/>
            <person name="Vollmer S.V."/>
        </authorList>
    </citation>
    <scope>NUCLEOTIDE SEQUENCE</scope>
    <source>
        <strain evidence="5">K2</strain>
    </source>
</reference>
<dbReference type="GO" id="GO:0009986">
    <property type="term" value="C:cell surface"/>
    <property type="evidence" value="ECO:0007669"/>
    <property type="project" value="TreeGrafter"/>
</dbReference>
<evidence type="ECO:0000313" key="6">
    <source>
        <dbReference type="Proteomes" id="UP001249851"/>
    </source>
</evidence>
<feature type="signal peptide" evidence="3">
    <location>
        <begin position="1"/>
        <end position="19"/>
    </location>
</feature>
<feature type="transmembrane region" description="Helical" evidence="2">
    <location>
        <begin position="931"/>
        <end position="953"/>
    </location>
</feature>
<feature type="transmembrane region" description="Helical" evidence="2">
    <location>
        <begin position="1448"/>
        <end position="1470"/>
    </location>
</feature>
<feature type="disulfide bond" evidence="1">
    <location>
        <begin position="97"/>
        <end position="115"/>
    </location>
</feature>
<feature type="domain" description="TNFR-Cys" evidence="4">
    <location>
        <begin position="75"/>
        <end position="115"/>
    </location>
</feature>
<feature type="disulfide bond" evidence="1">
    <location>
        <begin position="683"/>
        <end position="698"/>
    </location>
</feature>
<feature type="disulfide bond" evidence="1">
    <location>
        <begin position="218"/>
        <end position="233"/>
    </location>
</feature>
<dbReference type="GO" id="GO:0007266">
    <property type="term" value="P:Rho protein signal transduction"/>
    <property type="evidence" value="ECO:0007669"/>
    <property type="project" value="TreeGrafter"/>
</dbReference>
<evidence type="ECO:0000256" key="1">
    <source>
        <dbReference type="PROSITE-ProRule" id="PRU00206"/>
    </source>
</evidence>
<evidence type="ECO:0000259" key="4">
    <source>
        <dbReference type="PROSITE" id="PS50050"/>
    </source>
</evidence>
<keyword evidence="5" id="KW-0675">Receptor</keyword>
<feature type="disulfide bond" evidence="1">
    <location>
        <begin position="843"/>
        <end position="856"/>
    </location>
</feature>
<organism evidence="5 6">
    <name type="scientific">Acropora cervicornis</name>
    <name type="common">Staghorn coral</name>
    <dbReference type="NCBI Taxonomy" id="6130"/>
    <lineage>
        <taxon>Eukaryota</taxon>
        <taxon>Metazoa</taxon>
        <taxon>Cnidaria</taxon>
        <taxon>Anthozoa</taxon>
        <taxon>Hexacorallia</taxon>
        <taxon>Scleractinia</taxon>
        <taxon>Astrocoeniina</taxon>
        <taxon>Acroporidae</taxon>
        <taxon>Acropora</taxon>
    </lineage>
</organism>
<evidence type="ECO:0000313" key="5">
    <source>
        <dbReference type="EMBL" id="KAK2553330.1"/>
    </source>
</evidence>
<name>A0AAD9Q2U0_ACRCE</name>
<dbReference type="EMBL" id="JARQWQ010000078">
    <property type="protein sequence ID" value="KAK2553330.1"/>
    <property type="molecule type" value="Genomic_DNA"/>
</dbReference>
<feature type="disulfide bond" evidence="1">
    <location>
        <begin position="190"/>
        <end position="203"/>
    </location>
</feature>
<dbReference type="Gene3D" id="2.60.220.30">
    <property type="match status" value="2"/>
</dbReference>
<feature type="disulfide bond" evidence="1">
    <location>
        <begin position="1299"/>
        <end position="1314"/>
    </location>
</feature>
<dbReference type="SMART" id="SM00208">
    <property type="entry name" value="TNFR"/>
    <property type="match status" value="7"/>
</dbReference>
<dbReference type="GO" id="GO:0048406">
    <property type="term" value="F:nerve growth factor binding"/>
    <property type="evidence" value="ECO:0007669"/>
    <property type="project" value="TreeGrafter"/>
</dbReference>
<proteinExistence type="predicted"/>
<dbReference type="Proteomes" id="UP001249851">
    <property type="component" value="Unassembled WGS sequence"/>
</dbReference>
<keyword evidence="2" id="KW-0472">Membrane</keyword>
<feature type="domain" description="TNFR-Cys" evidence="4">
    <location>
        <begin position="824"/>
        <end position="864"/>
    </location>
</feature>
<feature type="repeat" description="TNFR-Cys" evidence="1">
    <location>
        <begin position="824"/>
        <end position="864"/>
    </location>
</feature>
<feature type="disulfide bond" evidence="1">
    <location>
        <begin position="94"/>
        <end position="107"/>
    </location>
</feature>
<comment type="caution">
    <text evidence="5">The sequence shown here is derived from an EMBL/GenBank/DDBJ whole genome shotgun (WGS) entry which is preliminary data.</text>
</comment>
<feature type="disulfide bond" evidence="1">
    <location>
        <begin position="76"/>
        <end position="91"/>
    </location>
</feature>
<feature type="repeat" description="TNFR-Cys" evidence="1">
    <location>
        <begin position="170"/>
        <end position="215"/>
    </location>
</feature>
<feature type="transmembrane region" description="Helical" evidence="2">
    <location>
        <begin position="317"/>
        <end position="341"/>
    </location>
</feature>
<feature type="domain" description="TNFR-Cys" evidence="4">
    <location>
        <begin position="259"/>
        <end position="302"/>
    </location>
</feature>
<feature type="domain" description="TNFR-Cys" evidence="4">
    <location>
        <begin position="170"/>
        <end position="215"/>
    </location>
</feature>